<evidence type="ECO:0000313" key="4">
    <source>
        <dbReference type="Proteomes" id="UP000013085"/>
    </source>
</evidence>
<dbReference type="EMBL" id="AGYR01000035">
    <property type="protein sequence ID" value="ENZ13193.1"/>
    <property type="molecule type" value="Genomic_DNA"/>
</dbReference>
<comment type="caution">
    <text evidence="3">The sequence shown here is derived from an EMBL/GenBank/DDBJ whole genome shotgun (WGS) entry which is preliminary data.</text>
</comment>
<dbReference type="Pfam" id="PF02254">
    <property type="entry name" value="TrkA_N"/>
    <property type="match status" value="1"/>
</dbReference>
<dbReference type="Gene3D" id="3.30.70.1450">
    <property type="entry name" value="Regulator of K+ conductance, C-terminal domain"/>
    <property type="match status" value="1"/>
</dbReference>
<dbReference type="PANTHER" id="PTHR43833">
    <property type="entry name" value="POTASSIUM CHANNEL PROTEIN 2-RELATED-RELATED"/>
    <property type="match status" value="1"/>
</dbReference>
<gene>
    <name evidence="3" type="ORF">HMPREF1090_03130</name>
</gene>
<dbReference type="Gene3D" id="3.40.50.720">
    <property type="entry name" value="NAD(P)-binding Rossmann-like Domain"/>
    <property type="match status" value="1"/>
</dbReference>
<dbReference type="InterPro" id="IPR036721">
    <property type="entry name" value="RCK_C_sf"/>
</dbReference>
<feature type="domain" description="RCK C-terminal" evidence="2">
    <location>
        <begin position="134"/>
        <end position="219"/>
    </location>
</feature>
<dbReference type="InterPro" id="IPR050721">
    <property type="entry name" value="Trk_Ktr_HKT_K-transport"/>
</dbReference>
<dbReference type="RefSeq" id="WP_002593437.1">
    <property type="nucleotide sequence ID" value="NZ_KB850977.1"/>
</dbReference>
<dbReference type="Pfam" id="PF02080">
    <property type="entry name" value="TrkA_C"/>
    <property type="match status" value="1"/>
</dbReference>
<proteinExistence type="predicted"/>
<dbReference type="InterPro" id="IPR003148">
    <property type="entry name" value="RCK_N"/>
</dbReference>
<protein>
    <submittedName>
        <fullName evidence="3">Trk system potassium uptake protein TrkA</fullName>
    </submittedName>
</protein>
<sequence length="221" mass="24427">MKSILVIGIGRFGQHLCENLAKHDNQIMAVDISEEKLEPVLSYVVSAKIGDCTNEAVLKSLGIGNFDICFICIGNNFQNSLEVTSLIKEMGAKYVVSKANRDIHARLLLKNGADEVVYPDRDVAEKVAVRYSANNVFDYTELADGISIYEIKPLPQWVGKSIKDSDIRRLYGISVIAVKSPDGHMRFMPGADHVIAGDTHLMVIGKQEDAEKIVKHLTKNV</sequence>
<dbReference type="Proteomes" id="UP000013085">
    <property type="component" value="Unassembled WGS sequence"/>
</dbReference>
<name>A0A0E2H8J8_9FIRM</name>
<organism evidence="3 4">
    <name type="scientific">[Clostridium] clostridioforme 90A8</name>
    <dbReference type="NCBI Taxonomy" id="999408"/>
    <lineage>
        <taxon>Bacteria</taxon>
        <taxon>Bacillati</taxon>
        <taxon>Bacillota</taxon>
        <taxon>Clostridia</taxon>
        <taxon>Lachnospirales</taxon>
        <taxon>Lachnospiraceae</taxon>
        <taxon>Enterocloster</taxon>
    </lineage>
</organism>
<dbReference type="SUPFAM" id="SSF116726">
    <property type="entry name" value="TrkA C-terminal domain-like"/>
    <property type="match status" value="1"/>
</dbReference>
<dbReference type="InterPro" id="IPR036291">
    <property type="entry name" value="NAD(P)-bd_dom_sf"/>
</dbReference>
<dbReference type="InterPro" id="IPR006037">
    <property type="entry name" value="RCK_C"/>
</dbReference>
<dbReference type="GO" id="GO:0008324">
    <property type="term" value="F:monoatomic cation transmembrane transporter activity"/>
    <property type="evidence" value="ECO:0007669"/>
    <property type="project" value="InterPro"/>
</dbReference>
<dbReference type="PANTHER" id="PTHR43833:SF7">
    <property type="entry name" value="KTR SYSTEM POTASSIUM UPTAKE PROTEIN C"/>
    <property type="match status" value="1"/>
</dbReference>
<dbReference type="GO" id="GO:0006813">
    <property type="term" value="P:potassium ion transport"/>
    <property type="evidence" value="ECO:0007669"/>
    <property type="project" value="InterPro"/>
</dbReference>
<evidence type="ECO:0000313" key="3">
    <source>
        <dbReference type="EMBL" id="ENZ13193.1"/>
    </source>
</evidence>
<reference evidence="3 4" key="1">
    <citation type="submission" date="2013-01" db="EMBL/GenBank/DDBJ databases">
        <title>The Genome Sequence of Clostridium clostridioforme 90A8.</title>
        <authorList>
            <consortium name="The Broad Institute Genome Sequencing Platform"/>
            <person name="Earl A."/>
            <person name="Ward D."/>
            <person name="Feldgarden M."/>
            <person name="Gevers D."/>
            <person name="Courvalin P."/>
            <person name="Lambert T."/>
            <person name="Walker B."/>
            <person name="Young S.K."/>
            <person name="Zeng Q."/>
            <person name="Gargeya S."/>
            <person name="Fitzgerald M."/>
            <person name="Haas B."/>
            <person name="Abouelleil A."/>
            <person name="Alvarado L."/>
            <person name="Arachchi H.M."/>
            <person name="Berlin A.M."/>
            <person name="Chapman S.B."/>
            <person name="Dewar J."/>
            <person name="Goldberg J."/>
            <person name="Griggs A."/>
            <person name="Gujja S."/>
            <person name="Hansen M."/>
            <person name="Howarth C."/>
            <person name="Imamovic A."/>
            <person name="Larimer J."/>
            <person name="McCowan C."/>
            <person name="Murphy C."/>
            <person name="Neiman D."/>
            <person name="Pearson M."/>
            <person name="Priest M."/>
            <person name="Roberts A."/>
            <person name="Saif S."/>
            <person name="Shea T."/>
            <person name="Sisk P."/>
            <person name="Sykes S."/>
            <person name="Wortman J."/>
            <person name="Nusbaum C."/>
            <person name="Birren B."/>
        </authorList>
    </citation>
    <scope>NUCLEOTIDE SEQUENCE [LARGE SCALE GENOMIC DNA]</scope>
    <source>
        <strain evidence="3 4">90A8</strain>
    </source>
</reference>
<dbReference type="PATRIC" id="fig|999408.3.peg.3388"/>
<feature type="domain" description="RCK N-terminal" evidence="1">
    <location>
        <begin position="1"/>
        <end position="118"/>
    </location>
</feature>
<accession>A0A0E2H8J8</accession>
<dbReference type="PROSITE" id="PS51201">
    <property type="entry name" value="RCK_N"/>
    <property type="match status" value="1"/>
</dbReference>
<dbReference type="HOGENOM" id="CLU_046525_3_2_9"/>
<evidence type="ECO:0000259" key="2">
    <source>
        <dbReference type="PROSITE" id="PS51202"/>
    </source>
</evidence>
<evidence type="ECO:0000259" key="1">
    <source>
        <dbReference type="PROSITE" id="PS51201"/>
    </source>
</evidence>
<dbReference type="AlphaFoldDB" id="A0A0E2H8J8"/>
<dbReference type="SUPFAM" id="SSF51735">
    <property type="entry name" value="NAD(P)-binding Rossmann-fold domains"/>
    <property type="match status" value="1"/>
</dbReference>
<dbReference type="PROSITE" id="PS51202">
    <property type="entry name" value="RCK_C"/>
    <property type="match status" value="1"/>
</dbReference>